<evidence type="ECO:0000313" key="2">
    <source>
        <dbReference type="Proteomes" id="UP000260773"/>
    </source>
</evidence>
<organism evidence="1 2">
    <name type="scientific">Coprococcus catus</name>
    <dbReference type="NCBI Taxonomy" id="116085"/>
    <lineage>
        <taxon>Bacteria</taxon>
        <taxon>Bacillati</taxon>
        <taxon>Bacillota</taxon>
        <taxon>Clostridia</taxon>
        <taxon>Lachnospirales</taxon>
        <taxon>Lachnospiraceae</taxon>
        <taxon>Coprococcus</taxon>
    </lineage>
</organism>
<protein>
    <submittedName>
        <fullName evidence="1">Uncharacterized protein</fullName>
    </submittedName>
</protein>
<dbReference type="Proteomes" id="UP000260773">
    <property type="component" value="Unassembled WGS sequence"/>
</dbReference>
<gene>
    <name evidence="1" type="ORF">DW070_06130</name>
</gene>
<proteinExistence type="predicted"/>
<accession>A0A3E2TPT5</accession>
<comment type="caution">
    <text evidence="1">The sequence shown here is derived from an EMBL/GenBank/DDBJ whole genome shotgun (WGS) entry which is preliminary data.</text>
</comment>
<reference evidence="1 2" key="1">
    <citation type="submission" date="2018-08" db="EMBL/GenBank/DDBJ databases">
        <title>A genome reference for cultivated species of the human gut microbiota.</title>
        <authorList>
            <person name="Zou Y."/>
            <person name="Xue W."/>
            <person name="Luo G."/>
        </authorList>
    </citation>
    <scope>NUCLEOTIDE SEQUENCE [LARGE SCALE GENOMIC DNA]</scope>
    <source>
        <strain evidence="1 2">AF45-17</strain>
    </source>
</reference>
<dbReference type="AlphaFoldDB" id="A0A3E2TPT5"/>
<name>A0A3E2TPT5_9FIRM</name>
<dbReference type="EMBL" id="QVEP01000010">
    <property type="protein sequence ID" value="RGB80597.1"/>
    <property type="molecule type" value="Genomic_DNA"/>
</dbReference>
<evidence type="ECO:0000313" key="1">
    <source>
        <dbReference type="EMBL" id="RGB80597.1"/>
    </source>
</evidence>
<feature type="non-terminal residue" evidence="1">
    <location>
        <position position="1"/>
    </location>
</feature>
<sequence length="69" mass="8014">VFGKQIKVQTTDGKTYYGEARIKSNAKKDLRLTDCGKISLTFSNLQELYSVNKLKFKQPMEKPIMERQE</sequence>